<dbReference type="Pfam" id="PF00067">
    <property type="entry name" value="p450"/>
    <property type="match status" value="2"/>
</dbReference>
<keyword evidence="5" id="KW-0472">Membrane</keyword>
<dbReference type="PANTHER" id="PTHR46300:SF8">
    <property type="entry name" value="CYTOCHROME P450 2E1"/>
    <property type="match status" value="1"/>
</dbReference>
<dbReference type="GO" id="GO:0016705">
    <property type="term" value="F:oxidoreductase activity, acting on paired donors, with incorporation or reduction of molecular oxygen"/>
    <property type="evidence" value="ECO:0007669"/>
    <property type="project" value="InterPro"/>
</dbReference>
<dbReference type="SUPFAM" id="SSF48264">
    <property type="entry name" value="Cytochrome P450"/>
    <property type="match status" value="2"/>
</dbReference>
<organism evidence="6 7">
    <name type="scientific">Fonsecaea monophora</name>
    <dbReference type="NCBI Taxonomy" id="254056"/>
    <lineage>
        <taxon>Eukaryota</taxon>
        <taxon>Fungi</taxon>
        <taxon>Dikarya</taxon>
        <taxon>Ascomycota</taxon>
        <taxon>Pezizomycotina</taxon>
        <taxon>Eurotiomycetes</taxon>
        <taxon>Chaetothyriomycetidae</taxon>
        <taxon>Chaetothyriales</taxon>
        <taxon>Herpotrichiellaceae</taxon>
        <taxon>Fonsecaea</taxon>
    </lineage>
</organism>
<reference evidence="6 7" key="1">
    <citation type="submission" date="2016-03" db="EMBL/GenBank/DDBJ databases">
        <title>Draft genome sequence of the Fonsecaea monophora CBS 269.37.</title>
        <authorList>
            <person name="Bombassaro A."/>
            <person name="Vinicius W.A."/>
            <person name="De Hoog S."/>
            <person name="Sun J."/>
            <person name="Souza E.M."/>
            <person name="Raittz R.T."/>
            <person name="Costa F."/>
            <person name="Leao A.C."/>
            <person name="Tadra-Sfeir M.Z."/>
            <person name="Baura V."/>
            <person name="Balsanelli E."/>
            <person name="Pedrosa F.O."/>
            <person name="Moreno L.F."/>
            <person name="Steffens M.B."/>
            <person name="Xi L."/>
            <person name="Bocca A.L."/>
            <person name="Felipe M.S."/>
            <person name="Teixeira M."/>
            <person name="Telles Filho F.Q."/>
            <person name="Azevedo C.M."/>
            <person name="Gomes R."/>
            <person name="Vicente V.A."/>
        </authorList>
    </citation>
    <scope>NUCLEOTIDE SEQUENCE [LARGE SCALE GENOMIC DNA]</scope>
    <source>
        <strain evidence="6 7">CBS 269.37</strain>
    </source>
</reference>
<evidence type="ECO:0000256" key="5">
    <source>
        <dbReference type="SAM" id="Phobius"/>
    </source>
</evidence>
<dbReference type="PRINTS" id="PR00385">
    <property type="entry name" value="P450"/>
</dbReference>
<dbReference type="InterPro" id="IPR017972">
    <property type="entry name" value="Cyt_P450_CS"/>
</dbReference>
<evidence type="ECO:0000256" key="2">
    <source>
        <dbReference type="ARBA" id="ARBA00022723"/>
    </source>
</evidence>
<dbReference type="AlphaFoldDB" id="A0A177FLL6"/>
<dbReference type="GO" id="GO:0005506">
    <property type="term" value="F:iron ion binding"/>
    <property type="evidence" value="ECO:0007669"/>
    <property type="project" value="InterPro"/>
</dbReference>
<keyword evidence="5" id="KW-0812">Transmembrane</keyword>
<feature type="transmembrane region" description="Helical" evidence="5">
    <location>
        <begin position="581"/>
        <end position="599"/>
    </location>
</feature>
<keyword evidence="3" id="KW-0560">Oxidoreductase</keyword>
<dbReference type="InterPro" id="IPR036396">
    <property type="entry name" value="Cyt_P450_sf"/>
</dbReference>
<dbReference type="GO" id="GO:0004497">
    <property type="term" value="F:monooxygenase activity"/>
    <property type="evidence" value="ECO:0007669"/>
    <property type="project" value="InterPro"/>
</dbReference>
<protein>
    <recommendedName>
        <fullName evidence="8">Cytochrome P450</fullName>
    </recommendedName>
</protein>
<evidence type="ECO:0000256" key="1">
    <source>
        <dbReference type="ARBA" id="ARBA00010617"/>
    </source>
</evidence>
<dbReference type="PRINTS" id="PR00463">
    <property type="entry name" value="EP450I"/>
</dbReference>
<gene>
    <name evidence="6" type="ORF">AYO21_00455</name>
</gene>
<comment type="caution">
    <text evidence="6">The sequence shown here is derived from an EMBL/GenBank/DDBJ whole genome shotgun (WGS) entry which is preliminary data.</text>
</comment>
<dbReference type="GO" id="GO:0020037">
    <property type="term" value="F:heme binding"/>
    <property type="evidence" value="ECO:0007669"/>
    <property type="project" value="InterPro"/>
</dbReference>
<dbReference type="InterPro" id="IPR001128">
    <property type="entry name" value="Cyt_P450"/>
</dbReference>
<dbReference type="InterPro" id="IPR050364">
    <property type="entry name" value="Cytochrome_P450_fung"/>
</dbReference>
<dbReference type="CDD" id="cd11065">
    <property type="entry name" value="CYP64-like"/>
    <property type="match status" value="2"/>
</dbReference>
<feature type="transmembrane region" description="Helical" evidence="5">
    <location>
        <begin position="7"/>
        <end position="28"/>
    </location>
</feature>
<keyword evidence="7" id="KW-1185">Reference proteome</keyword>
<dbReference type="PANTHER" id="PTHR46300">
    <property type="entry name" value="P450, PUTATIVE (EUROFUNG)-RELATED-RELATED"/>
    <property type="match status" value="1"/>
</dbReference>
<name>A0A177FLL6_9EURO</name>
<keyword evidence="2" id="KW-0479">Metal-binding</keyword>
<comment type="similarity">
    <text evidence="1">Belongs to the cytochrome P450 family.</text>
</comment>
<evidence type="ECO:0008006" key="8">
    <source>
        <dbReference type="Google" id="ProtNLM"/>
    </source>
</evidence>
<dbReference type="Gene3D" id="1.10.630.10">
    <property type="entry name" value="Cytochrome P450"/>
    <property type="match status" value="2"/>
</dbReference>
<evidence type="ECO:0000256" key="4">
    <source>
        <dbReference type="ARBA" id="ARBA00023004"/>
    </source>
</evidence>
<sequence>MAILYDLGIRLVALTSVAFIGAVVYSYIKMLMLRPKLPPGPFPLPIIGNMHLLKSSKPWLQFDKWSQENGEGLLTIWIGRFPIIICNDAWSASELMEKRSHMYSSRPRYVIFGDVTGQQHCNQVFMPHNDHWRLQRKIMHTAVGSQALKPYKSFQEDEGKVLMRELLDSPKDFALYFERYACSLVSILGYGRRIDSKDDYMLRFAVSMMDGITMMQVPGLYWLEAIPELQYLPSWIYALPNRLRKRSQAVAKYWWGLVSEGAQARENNFAKTLVRSKEEQGLTELDIAEMIANTIGGGLDTTSSTLHTLVLGLCVFPEAQKKAHEELDRVVGQDRSPTWDDLDQLPYCAAVLKEAMRWRSVTAMGGFAHCPERDDEYRGYHFPAGIAVFGNLWGIHRNPKDFPEPDVFNPDRYLKENQRQYPNSRGHNAFGWGRRSCSGQLFAEQGLAMTVARMLWCYNFEPGLDEFGNPVELDIWNYTDNENTQPRPFPARFLPRSETIRDIIIQQAQEARHRHDLRGPQKIASALGNASFELGEVIELDIHYNVHLAGDIACILPASTFAVDTLGVIDLPNKFELKPRISFYVALYLLLPFPSSQAARSLATMFLIVAPLAAALFALVLQGYRYFWRSQPTGTRQLPGPKGKPLIGSAQDLGSDYFWIKFQDWAKQYGPIYQYKAFGKVNVVISTEKIANDLLRERGNIYSSREQLTMGSELLSDNKKALFLPYNDTWRRYRKFQHHVTMPKMATSYQPLQLQESARLVHDLVLNPKCYQTLFQRYAAGLILRLTYDLRIESGEEDVVRRVYENQLAVERIASPGQYLVDLIPSLKYLPDWIAPFKREAKAHRKREISLFCGLVDDVRKDVEKGKAGPSFTKSWLEKKEEYNLSELEASYILGGLYSAGASTTASGAMSWVLCMVLFPEWLKKVQDELDRVVGSARLPTFDDLPELPTVRAVVKETLRFRPVTAGGIAHKTTADDVYQGYFIPKGAIVHGNIWAIHHDPELYPDPETFNPDRWLNPKFPTYREPLTQYPNLQNYSAFGFGRRLCPGANIAERSLNIIVARTSWACNIKKAVDPKTGQEITPPSYDCNTAQSRTEMPFLPRQNRFVMHRENLRTDEVHSTTDVKALNTEPHTFPFDLSCRSPERWSLLEEEARKAREELRMPADK</sequence>
<dbReference type="EMBL" id="LVKK01000002">
    <property type="protein sequence ID" value="OAG45107.1"/>
    <property type="molecule type" value="Genomic_DNA"/>
</dbReference>
<evidence type="ECO:0000313" key="7">
    <source>
        <dbReference type="Proteomes" id="UP000077002"/>
    </source>
</evidence>
<dbReference type="Proteomes" id="UP000077002">
    <property type="component" value="Unassembled WGS sequence"/>
</dbReference>
<feature type="transmembrane region" description="Helical" evidence="5">
    <location>
        <begin position="605"/>
        <end position="627"/>
    </location>
</feature>
<dbReference type="RefSeq" id="XP_022517059.1">
    <property type="nucleotide sequence ID" value="XM_022650445.1"/>
</dbReference>
<evidence type="ECO:0000313" key="6">
    <source>
        <dbReference type="EMBL" id="OAG45107.1"/>
    </source>
</evidence>
<dbReference type="PROSITE" id="PS00086">
    <property type="entry name" value="CYTOCHROME_P450"/>
    <property type="match status" value="1"/>
</dbReference>
<dbReference type="InterPro" id="IPR002401">
    <property type="entry name" value="Cyt_P450_E_grp-I"/>
</dbReference>
<evidence type="ECO:0000256" key="3">
    <source>
        <dbReference type="ARBA" id="ARBA00023002"/>
    </source>
</evidence>
<keyword evidence="5" id="KW-1133">Transmembrane helix</keyword>
<proteinExistence type="inferred from homology"/>
<keyword evidence="4" id="KW-0408">Iron</keyword>
<dbReference type="GeneID" id="34595637"/>
<accession>A0A177FLL6</accession>
<dbReference type="OrthoDB" id="1103324at2759"/>